<dbReference type="STRING" id="573413.Spirs_2996"/>
<dbReference type="Gene3D" id="2.40.30.170">
    <property type="match status" value="1"/>
</dbReference>
<dbReference type="KEGG" id="ssm:Spirs_2996"/>
<dbReference type="EMBL" id="CP002116">
    <property type="protein sequence ID" value="ADK82098.1"/>
    <property type="molecule type" value="Genomic_DNA"/>
</dbReference>
<dbReference type="NCBIfam" id="TIGR01730">
    <property type="entry name" value="RND_mfp"/>
    <property type="match status" value="1"/>
</dbReference>
<dbReference type="GO" id="GO:0015562">
    <property type="term" value="F:efflux transmembrane transporter activity"/>
    <property type="evidence" value="ECO:0007669"/>
    <property type="project" value="TreeGrafter"/>
</dbReference>
<dbReference type="PANTHER" id="PTHR30469">
    <property type="entry name" value="MULTIDRUG RESISTANCE PROTEIN MDTA"/>
    <property type="match status" value="1"/>
</dbReference>
<dbReference type="eggNOG" id="COG0845">
    <property type="taxonomic scope" value="Bacteria"/>
</dbReference>
<dbReference type="RefSeq" id="WP_013255557.1">
    <property type="nucleotide sequence ID" value="NC_014364.1"/>
</dbReference>
<evidence type="ECO:0000313" key="4">
    <source>
        <dbReference type="Proteomes" id="UP000002318"/>
    </source>
</evidence>
<keyword evidence="2" id="KW-0732">Signal</keyword>
<evidence type="ECO:0000256" key="2">
    <source>
        <dbReference type="SAM" id="SignalP"/>
    </source>
</evidence>
<feature type="signal peptide" evidence="2">
    <location>
        <begin position="1"/>
        <end position="20"/>
    </location>
</feature>
<evidence type="ECO:0000313" key="3">
    <source>
        <dbReference type="EMBL" id="ADK82098.1"/>
    </source>
</evidence>
<evidence type="ECO:0000256" key="1">
    <source>
        <dbReference type="ARBA" id="ARBA00009477"/>
    </source>
</evidence>
<comment type="similarity">
    <text evidence="1">Belongs to the membrane fusion protein (MFP) (TC 8.A.1) family.</text>
</comment>
<dbReference type="PROSITE" id="PS51257">
    <property type="entry name" value="PROKAR_LIPOPROTEIN"/>
    <property type="match status" value="1"/>
</dbReference>
<dbReference type="OrthoDB" id="9783047at2"/>
<organism evidence="3 4">
    <name type="scientific">Sediminispirochaeta smaragdinae (strain DSM 11293 / JCM 15392 / SEBR 4228)</name>
    <name type="common">Spirochaeta smaragdinae</name>
    <dbReference type="NCBI Taxonomy" id="573413"/>
    <lineage>
        <taxon>Bacteria</taxon>
        <taxon>Pseudomonadati</taxon>
        <taxon>Spirochaetota</taxon>
        <taxon>Spirochaetia</taxon>
        <taxon>Spirochaetales</taxon>
        <taxon>Spirochaetaceae</taxon>
        <taxon>Sediminispirochaeta</taxon>
    </lineage>
</organism>
<reference evidence="3 4" key="1">
    <citation type="journal article" date="2010" name="Stand. Genomic Sci.">
        <title>Complete genome sequence of Spirochaeta smaragdinae type strain (SEBR 4228).</title>
        <authorList>
            <person name="Mavromatis K."/>
            <person name="Yasawong M."/>
            <person name="Chertkov O."/>
            <person name="Lapidus A."/>
            <person name="Lucas S."/>
            <person name="Nolan M."/>
            <person name="Del Rio T.G."/>
            <person name="Tice H."/>
            <person name="Cheng J.F."/>
            <person name="Pitluck S."/>
            <person name="Liolios K."/>
            <person name="Ivanova N."/>
            <person name="Tapia R."/>
            <person name="Han C."/>
            <person name="Bruce D."/>
            <person name="Goodwin L."/>
            <person name="Pati A."/>
            <person name="Chen A."/>
            <person name="Palaniappan K."/>
            <person name="Land M."/>
            <person name="Hauser L."/>
            <person name="Chang Y.J."/>
            <person name="Jeffries C.D."/>
            <person name="Detter J.C."/>
            <person name="Rohde M."/>
            <person name="Brambilla E."/>
            <person name="Spring S."/>
            <person name="Goker M."/>
            <person name="Sikorski J."/>
            <person name="Woyke T."/>
            <person name="Bristow J."/>
            <person name="Eisen J.A."/>
            <person name="Markowitz V."/>
            <person name="Hugenholtz P."/>
            <person name="Klenk H.P."/>
            <person name="Kyrpides N.C."/>
        </authorList>
    </citation>
    <scope>NUCLEOTIDE SEQUENCE [LARGE SCALE GENOMIC DNA]</scope>
    <source>
        <strain evidence="4">DSM 11293 / JCM 15392 / SEBR 4228</strain>
    </source>
</reference>
<dbReference type="Gene3D" id="1.10.287.470">
    <property type="entry name" value="Helix hairpin bin"/>
    <property type="match status" value="1"/>
</dbReference>
<keyword evidence="4" id="KW-1185">Reference proteome</keyword>
<feature type="chain" id="PRO_5003150544" evidence="2">
    <location>
        <begin position="21"/>
        <end position="347"/>
    </location>
</feature>
<proteinExistence type="inferred from homology"/>
<dbReference type="InterPro" id="IPR006143">
    <property type="entry name" value="RND_pump_MFP"/>
</dbReference>
<accession>E1R3X7</accession>
<dbReference type="HOGENOM" id="CLU_018816_1_2_12"/>
<sequence>MKIKRTFFGLVMCIVLSACSGGKQDGAVEQSITQIYKEEGYPVHVRAIEPENFSVYLKFPAEFKARTQSTAYASISEVVRTIRFKVGDYVKRDQVVLSFSQDNSAYQQAKLSFENARAAYNRTNKLYADAGVSQQEYDNAKTQYELAREAFKSAGKMVEVESPISGFITQIDVRASANVSPGDPLFTVSNLDGYEATFYVTPLDIDQIKVGAKAVIATQTETLSGHISEVALNMDPRKKAFLVKASFDGQPRSLVSGMSVDISVETYTTDTAVIVQRSELNHSGDQWSAFVADGNKAERRKLTIGHERNLELEVIDGLSPGDLFVSEGGDKLTDGALLKIIDADEGK</sequence>
<dbReference type="Gene3D" id="2.40.420.20">
    <property type="match status" value="1"/>
</dbReference>
<dbReference type="AlphaFoldDB" id="E1R3X7"/>
<dbReference type="GO" id="GO:1990281">
    <property type="term" value="C:efflux pump complex"/>
    <property type="evidence" value="ECO:0007669"/>
    <property type="project" value="TreeGrafter"/>
</dbReference>
<dbReference type="SUPFAM" id="SSF111369">
    <property type="entry name" value="HlyD-like secretion proteins"/>
    <property type="match status" value="1"/>
</dbReference>
<name>E1R3X7_SEDSS</name>
<gene>
    <name evidence="3" type="ordered locus">Spirs_2996</name>
</gene>
<dbReference type="Proteomes" id="UP000002318">
    <property type="component" value="Chromosome"/>
</dbReference>
<protein>
    <submittedName>
        <fullName evidence="3">Efflux transporter, RND family, MFP subunit</fullName>
    </submittedName>
</protein>